<keyword evidence="1" id="KW-0812">Transmembrane</keyword>
<sequence>MWCNCRKILAAIFSRLFFALHGFIMVALLVDHMKEMIYWTFLAGIFLLFIEMIVTLKMTKTGEWKWFSPMVFLYLCTIIPTVFVMELEYLNVRMNNTNLIHDCSENVLKVTSKLVQGGEELTILVLIIGRWLMPRGKMSREQLSELLLMYLALGADMLDILELMKEPSVTTNKTITVVGLCLFSWAIMQFAIVMNQSLNCSSSDTKVDGRFHSSSLVKNCLLSLCYSDEIWNVIFAVGMQDGPFLVYRLYLVTRKGVFNESMTFFISKNILSVAIQIYRAIAFLYHESRKMKKLQQSQINSE</sequence>
<dbReference type="EMBL" id="WNYA01000006">
    <property type="protein sequence ID" value="KAG8569029.1"/>
    <property type="molecule type" value="Genomic_DNA"/>
</dbReference>
<dbReference type="AlphaFoldDB" id="A0AAV7B906"/>
<feature type="transmembrane region" description="Helical" evidence="1">
    <location>
        <begin position="66"/>
        <end position="85"/>
    </location>
</feature>
<gene>
    <name evidence="2" type="ORF">GDO81_014236</name>
</gene>
<protein>
    <recommendedName>
        <fullName evidence="4">Transmembrane protein 26</fullName>
    </recommendedName>
</protein>
<accession>A0AAV7B906</accession>
<feature type="transmembrane region" description="Helical" evidence="1">
    <location>
        <begin position="12"/>
        <end position="30"/>
    </location>
</feature>
<proteinExistence type="predicted"/>
<evidence type="ECO:0000313" key="2">
    <source>
        <dbReference type="EMBL" id="KAG8569029.1"/>
    </source>
</evidence>
<keyword evidence="3" id="KW-1185">Reference proteome</keyword>
<evidence type="ECO:0000256" key="1">
    <source>
        <dbReference type="SAM" id="Phobius"/>
    </source>
</evidence>
<reference evidence="2" key="1">
    <citation type="thesis" date="2020" institute="ProQuest LLC" country="789 East Eisenhower Parkway, Ann Arbor, MI, USA">
        <title>Comparative Genomics and Chromosome Evolution.</title>
        <authorList>
            <person name="Mudd A.B."/>
        </authorList>
    </citation>
    <scope>NUCLEOTIDE SEQUENCE</scope>
    <source>
        <strain evidence="2">237g6f4</strain>
        <tissue evidence="2">Blood</tissue>
    </source>
</reference>
<feature type="transmembrane region" description="Helical" evidence="1">
    <location>
        <begin position="262"/>
        <end position="285"/>
    </location>
</feature>
<feature type="transmembrane region" description="Helical" evidence="1">
    <location>
        <begin position="36"/>
        <end position="54"/>
    </location>
</feature>
<dbReference type="EMBL" id="WNYA01000006">
    <property type="protein sequence ID" value="KAG8569028.1"/>
    <property type="molecule type" value="Genomic_DNA"/>
</dbReference>
<name>A0AAV7B906_ENGPU</name>
<keyword evidence="1" id="KW-1133">Transmembrane helix</keyword>
<dbReference type="PANTHER" id="PTHR22168">
    <property type="entry name" value="TMEM26 PROTEIN"/>
    <property type="match status" value="1"/>
</dbReference>
<dbReference type="Proteomes" id="UP000824782">
    <property type="component" value="Unassembled WGS sequence"/>
</dbReference>
<feature type="transmembrane region" description="Helical" evidence="1">
    <location>
        <begin position="230"/>
        <end position="250"/>
    </location>
</feature>
<dbReference type="Pfam" id="PF09772">
    <property type="entry name" value="Tmem26"/>
    <property type="match status" value="1"/>
</dbReference>
<dbReference type="InterPro" id="IPR019169">
    <property type="entry name" value="Transmembrane_26"/>
</dbReference>
<dbReference type="PANTHER" id="PTHR22168:SF7">
    <property type="entry name" value="TRANSMEMBRANE PROTEIN 26-LIKE"/>
    <property type="match status" value="1"/>
</dbReference>
<evidence type="ECO:0000313" key="3">
    <source>
        <dbReference type="Proteomes" id="UP000824782"/>
    </source>
</evidence>
<organism evidence="2 3">
    <name type="scientific">Engystomops pustulosus</name>
    <name type="common">Tungara frog</name>
    <name type="synonym">Physalaemus pustulosus</name>
    <dbReference type="NCBI Taxonomy" id="76066"/>
    <lineage>
        <taxon>Eukaryota</taxon>
        <taxon>Metazoa</taxon>
        <taxon>Chordata</taxon>
        <taxon>Craniata</taxon>
        <taxon>Vertebrata</taxon>
        <taxon>Euteleostomi</taxon>
        <taxon>Amphibia</taxon>
        <taxon>Batrachia</taxon>
        <taxon>Anura</taxon>
        <taxon>Neobatrachia</taxon>
        <taxon>Hyloidea</taxon>
        <taxon>Leptodactylidae</taxon>
        <taxon>Leiuperinae</taxon>
        <taxon>Engystomops</taxon>
    </lineage>
</organism>
<evidence type="ECO:0008006" key="4">
    <source>
        <dbReference type="Google" id="ProtNLM"/>
    </source>
</evidence>
<keyword evidence="1" id="KW-0472">Membrane</keyword>
<feature type="transmembrane region" description="Helical" evidence="1">
    <location>
        <begin position="175"/>
        <end position="193"/>
    </location>
</feature>
<comment type="caution">
    <text evidence="2">The sequence shown here is derived from an EMBL/GenBank/DDBJ whole genome shotgun (WGS) entry which is preliminary data.</text>
</comment>